<sequence>MASFISNLSTLSSSSASSSKQDTTLVKLKPTPGFVIKSVVTEPGFYAFSPEPSSSKPTSPNVLEPKAQPRRVAIPKGQKVFLNIAWDLVVPPPPPADEATIRRAMAGADLDVGFESGAYFVPVVVSEPREDKDKAGNPSLVFDCIFNITLKSRCTKDPEFKMYILELALEHVEAKANMQLSRQIGTPNIASKGKLEPRSAMIPNALLDPSQAQGPSLSKKSKPLVQELSTGTKSAETDKLEAQKPKSILKPSMASTNGTTSKTPMIQEIDEPNGGSPRSADLDVMHDGNLPPPCWKWTKEGERIKIDIDVPTLTRELCETSTLDVEARRIILHIPNQYHLDINLAVPDAEIAKIETGKFHGEDKFMFEMNKDAMRMRGQNAGEAMRLKRCRDLDVEGARAQWMVRERRIVLWV</sequence>
<comment type="similarity">
    <text evidence="1">Belongs to the PIH1 family.</text>
</comment>
<proteinExistence type="inferred from homology"/>
<dbReference type="GO" id="GO:0006364">
    <property type="term" value="P:rRNA processing"/>
    <property type="evidence" value="ECO:0007669"/>
    <property type="project" value="TreeGrafter"/>
</dbReference>
<feature type="compositionally biased region" description="Low complexity" evidence="2">
    <location>
        <begin position="1"/>
        <end position="19"/>
    </location>
</feature>
<feature type="region of interest" description="Disordered" evidence="2">
    <location>
        <begin position="1"/>
        <end position="23"/>
    </location>
</feature>
<dbReference type="InParanoid" id="A0A0H2R6Q6"/>
<dbReference type="InterPro" id="IPR050734">
    <property type="entry name" value="PIH1/Kintoun_subfamily"/>
</dbReference>
<protein>
    <recommendedName>
        <fullName evidence="3">PIH1 N-terminal domain-containing protein</fullName>
    </recommendedName>
</protein>
<feature type="compositionally biased region" description="Low complexity" evidence="2">
    <location>
        <begin position="49"/>
        <end position="60"/>
    </location>
</feature>
<evidence type="ECO:0000259" key="3">
    <source>
        <dbReference type="Pfam" id="PF08190"/>
    </source>
</evidence>
<dbReference type="Proteomes" id="UP000053477">
    <property type="component" value="Unassembled WGS sequence"/>
</dbReference>
<evidence type="ECO:0000313" key="5">
    <source>
        <dbReference type="Proteomes" id="UP000053477"/>
    </source>
</evidence>
<dbReference type="Pfam" id="PF08190">
    <property type="entry name" value="PIH1"/>
    <property type="match status" value="1"/>
</dbReference>
<dbReference type="OrthoDB" id="5135119at2759"/>
<evidence type="ECO:0000256" key="1">
    <source>
        <dbReference type="ARBA" id="ARBA00008511"/>
    </source>
</evidence>
<feature type="domain" description="PIH1 N-terminal" evidence="3">
    <location>
        <begin position="74"/>
        <end position="198"/>
    </location>
</feature>
<dbReference type="AlphaFoldDB" id="A0A0H2R6Q6"/>
<dbReference type="GO" id="GO:0005737">
    <property type="term" value="C:cytoplasm"/>
    <property type="evidence" value="ECO:0007669"/>
    <property type="project" value="TreeGrafter"/>
</dbReference>
<dbReference type="GO" id="GO:1990904">
    <property type="term" value="C:ribonucleoprotein complex"/>
    <property type="evidence" value="ECO:0007669"/>
    <property type="project" value="TreeGrafter"/>
</dbReference>
<dbReference type="EMBL" id="KQ086165">
    <property type="protein sequence ID" value="KLO07037.1"/>
    <property type="molecule type" value="Genomic_DNA"/>
</dbReference>
<dbReference type="GO" id="GO:0000492">
    <property type="term" value="P:box C/D snoRNP assembly"/>
    <property type="evidence" value="ECO:0007669"/>
    <property type="project" value="TreeGrafter"/>
</dbReference>
<dbReference type="PANTHER" id="PTHR22997:SF0">
    <property type="entry name" value="PIH1 DOMAIN-CONTAINING PROTEIN 1"/>
    <property type="match status" value="1"/>
</dbReference>
<organism evidence="4 5">
    <name type="scientific">Schizopora paradoxa</name>
    <dbReference type="NCBI Taxonomy" id="27342"/>
    <lineage>
        <taxon>Eukaryota</taxon>
        <taxon>Fungi</taxon>
        <taxon>Dikarya</taxon>
        <taxon>Basidiomycota</taxon>
        <taxon>Agaricomycotina</taxon>
        <taxon>Agaricomycetes</taxon>
        <taxon>Hymenochaetales</taxon>
        <taxon>Schizoporaceae</taxon>
        <taxon>Schizopora</taxon>
    </lineage>
</organism>
<accession>A0A0H2R6Q6</accession>
<reference evidence="4 5" key="1">
    <citation type="submission" date="2015-04" db="EMBL/GenBank/DDBJ databases">
        <title>Complete genome sequence of Schizopora paradoxa KUC8140, a cosmopolitan wood degrader in East Asia.</title>
        <authorList>
            <consortium name="DOE Joint Genome Institute"/>
            <person name="Min B."/>
            <person name="Park H."/>
            <person name="Jang Y."/>
            <person name="Kim J.-J."/>
            <person name="Kim K.H."/>
            <person name="Pangilinan J."/>
            <person name="Lipzen A."/>
            <person name="Riley R."/>
            <person name="Grigoriev I.V."/>
            <person name="Spatafora J.W."/>
            <person name="Choi I.-G."/>
        </authorList>
    </citation>
    <scope>NUCLEOTIDE SEQUENCE [LARGE SCALE GENOMIC DNA]</scope>
    <source>
        <strain evidence="4 5">KUC8140</strain>
    </source>
</reference>
<feature type="region of interest" description="Disordered" evidence="2">
    <location>
        <begin position="49"/>
        <end position="69"/>
    </location>
</feature>
<keyword evidence="5" id="KW-1185">Reference proteome</keyword>
<dbReference type="PANTHER" id="PTHR22997">
    <property type="entry name" value="PIH1 DOMAIN-CONTAINING PROTEIN 1"/>
    <property type="match status" value="1"/>
</dbReference>
<dbReference type="STRING" id="27342.A0A0H2R6Q6"/>
<evidence type="ECO:0000313" key="4">
    <source>
        <dbReference type="EMBL" id="KLO07037.1"/>
    </source>
</evidence>
<feature type="compositionally biased region" description="Basic and acidic residues" evidence="2">
    <location>
        <begin position="235"/>
        <end position="244"/>
    </location>
</feature>
<gene>
    <name evidence="4" type="ORF">SCHPADRAFT_837224</name>
</gene>
<feature type="region of interest" description="Disordered" evidence="2">
    <location>
        <begin position="206"/>
        <end position="245"/>
    </location>
</feature>
<dbReference type="GO" id="GO:0097255">
    <property type="term" value="C:R2TP complex"/>
    <property type="evidence" value="ECO:0007669"/>
    <property type="project" value="TreeGrafter"/>
</dbReference>
<dbReference type="InterPro" id="IPR012981">
    <property type="entry name" value="PIH1_N"/>
</dbReference>
<evidence type="ECO:0000256" key="2">
    <source>
        <dbReference type="SAM" id="MobiDB-lite"/>
    </source>
</evidence>
<name>A0A0H2R6Q6_9AGAM</name>